<name>A0AAV6XWI6_9LAMI</name>
<dbReference type="PROSITE" id="PS00636">
    <property type="entry name" value="DNAJ_1"/>
    <property type="match status" value="1"/>
</dbReference>
<feature type="compositionally biased region" description="Basic and acidic residues" evidence="1">
    <location>
        <begin position="282"/>
        <end position="303"/>
    </location>
</feature>
<protein>
    <recommendedName>
        <fullName evidence="2">J domain-containing protein</fullName>
    </recommendedName>
</protein>
<feature type="domain" description="J" evidence="2">
    <location>
        <begin position="74"/>
        <end position="139"/>
    </location>
</feature>
<evidence type="ECO:0000256" key="1">
    <source>
        <dbReference type="SAM" id="MobiDB-lite"/>
    </source>
</evidence>
<dbReference type="InterPro" id="IPR036869">
    <property type="entry name" value="J_dom_sf"/>
</dbReference>
<reference evidence="3" key="1">
    <citation type="submission" date="2019-10" db="EMBL/GenBank/DDBJ databases">
        <authorList>
            <person name="Zhang R."/>
            <person name="Pan Y."/>
            <person name="Wang J."/>
            <person name="Ma R."/>
            <person name="Yu S."/>
        </authorList>
    </citation>
    <scope>NUCLEOTIDE SEQUENCE</scope>
    <source>
        <strain evidence="3">LA-IB0</strain>
        <tissue evidence="3">Leaf</tissue>
    </source>
</reference>
<evidence type="ECO:0000313" key="4">
    <source>
        <dbReference type="Proteomes" id="UP000826271"/>
    </source>
</evidence>
<dbReference type="Proteomes" id="UP000826271">
    <property type="component" value="Unassembled WGS sequence"/>
</dbReference>
<gene>
    <name evidence="3" type="ORF">BUALT_Bualt04G0031300</name>
</gene>
<dbReference type="EMBL" id="WHWC01000004">
    <property type="protein sequence ID" value="KAG8383605.1"/>
    <property type="molecule type" value="Genomic_DNA"/>
</dbReference>
<accession>A0AAV6XWI6</accession>
<evidence type="ECO:0000313" key="3">
    <source>
        <dbReference type="EMBL" id="KAG8383605.1"/>
    </source>
</evidence>
<dbReference type="PROSITE" id="PS50076">
    <property type="entry name" value="DNAJ_2"/>
    <property type="match status" value="1"/>
</dbReference>
<dbReference type="SUPFAM" id="SSF46565">
    <property type="entry name" value="Chaperone J-domain"/>
    <property type="match status" value="1"/>
</dbReference>
<sequence>MGKRKYRRRQEKPKPETRRLLAAAEHSLRLRNFADCQNYAIQAKNSDPTHPDSTRILAIVSVLICPNITSTLPDLYAVLEIPRYESDVARIRSCFENLTSVLNPNVNPYPLSCEAFDVVVKAWSVLSDPIEKVRFDEELRRVSGGCTPGRDGGTFWTMCPYCYYVYEYVNVYEECCLRCANGGCRRGFHAVAIGAPPPPEVAEKGKYMCPGFRPFMSGENNGGGDVENLWVPFPIQMGCHFTGDLNGDGFIIDMADDNVNAAGVEETEEMDFEVHDDSKEWKIKGEGNNNDELKNVNVEKSESIGENNGGSMKNSVKEGAERERRKKHVPLNSKKLTGRGLRIDMDVALPTHGVGEEEYLNVDGNEELEPVFGGDTNNDIESEVDFFEGIDDILVRLQCDSDLGYGCL</sequence>
<dbReference type="InterPro" id="IPR053052">
    <property type="entry name" value="Imprinting_Balance_Reg"/>
</dbReference>
<dbReference type="AlphaFoldDB" id="A0AAV6XWI6"/>
<dbReference type="InterPro" id="IPR001623">
    <property type="entry name" value="DnaJ_domain"/>
</dbReference>
<evidence type="ECO:0000259" key="2">
    <source>
        <dbReference type="PROSITE" id="PS50076"/>
    </source>
</evidence>
<organism evidence="3 4">
    <name type="scientific">Buddleja alternifolia</name>
    <dbReference type="NCBI Taxonomy" id="168488"/>
    <lineage>
        <taxon>Eukaryota</taxon>
        <taxon>Viridiplantae</taxon>
        <taxon>Streptophyta</taxon>
        <taxon>Embryophyta</taxon>
        <taxon>Tracheophyta</taxon>
        <taxon>Spermatophyta</taxon>
        <taxon>Magnoliopsida</taxon>
        <taxon>eudicotyledons</taxon>
        <taxon>Gunneridae</taxon>
        <taxon>Pentapetalae</taxon>
        <taxon>asterids</taxon>
        <taxon>lamiids</taxon>
        <taxon>Lamiales</taxon>
        <taxon>Scrophulariaceae</taxon>
        <taxon>Buddlejeae</taxon>
        <taxon>Buddleja</taxon>
    </lineage>
</organism>
<dbReference type="PANTHER" id="PTHR45496">
    <property type="entry name" value="CHAPERONE DNAJ-DOMAIN SUPERFAMILY PROTEIN"/>
    <property type="match status" value="1"/>
</dbReference>
<feature type="compositionally biased region" description="Polar residues" evidence="1">
    <location>
        <begin position="304"/>
        <end position="314"/>
    </location>
</feature>
<dbReference type="Gene3D" id="1.10.287.110">
    <property type="entry name" value="DnaJ domain"/>
    <property type="match status" value="1"/>
</dbReference>
<keyword evidence="4" id="KW-1185">Reference proteome</keyword>
<feature type="region of interest" description="Disordered" evidence="1">
    <location>
        <begin position="282"/>
        <end position="326"/>
    </location>
</feature>
<dbReference type="CDD" id="cd06257">
    <property type="entry name" value="DnaJ"/>
    <property type="match status" value="1"/>
</dbReference>
<comment type="caution">
    <text evidence="3">The sequence shown here is derived from an EMBL/GenBank/DDBJ whole genome shotgun (WGS) entry which is preliminary data.</text>
</comment>
<proteinExistence type="predicted"/>
<dbReference type="PANTHER" id="PTHR45496:SF12">
    <property type="entry name" value="J DOMAIN-CONTAINING PROTEIN"/>
    <property type="match status" value="1"/>
</dbReference>
<dbReference type="InterPro" id="IPR018253">
    <property type="entry name" value="DnaJ_domain_CS"/>
</dbReference>